<dbReference type="EMBL" id="LS974623">
    <property type="protein sequence ID" value="CAG7902065.1"/>
    <property type="molecule type" value="Genomic_DNA"/>
</dbReference>
<dbReference type="AlphaFoldDB" id="A0A3P6B6Q3"/>
<dbReference type="Gramene" id="A07p17090.2_BraZ1">
    <property type="protein sequence ID" value="A07p17090.2_BraZ1.CDS"/>
    <property type="gene ID" value="A07g17090.2_BraZ1"/>
</dbReference>
<accession>A0A3P6B6Q3</accession>
<organism evidence="2">
    <name type="scientific">Brassica campestris</name>
    <name type="common">Field mustard</name>
    <dbReference type="NCBI Taxonomy" id="3711"/>
    <lineage>
        <taxon>Eukaryota</taxon>
        <taxon>Viridiplantae</taxon>
        <taxon>Streptophyta</taxon>
        <taxon>Embryophyta</taxon>
        <taxon>Tracheophyta</taxon>
        <taxon>Spermatophyta</taxon>
        <taxon>Magnoliopsida</taxon>
        <taxon>eudicotyledons</taxon>
        <taxon>Gunneridae</taxon>
        <taxon>Pentapetalae</taxon>
        <taxon>rosids</taxon>
        <taxon>malvids</taxon>
        <taxon>Brassicales</taxon>
        <taxon>Brassicaceae</taxon>
        <taxon>Brassiceae</taxon>
        <taxon>Brassica</taxon>
    </lineage>
</organism>
<dbReference type="Proteomes" id="UP000694005">
    <property type="component" value="Chromosome A07"/>
</dbReference>
<dbReference type="EMBL" id="LR031574">
    <property type="protein sequence ID" value="VDC97925.1"/>
    <property type="molecule type" value="Genomic_DNA"/>
</dbReference>
<reference evidence="2" key="1">
    <citation type="submission" date="2018-11" db="EMBL/GenBank/DDBJ databases">
        <authorList>
            <consortium name="Genoscope - CEA"/>
            <person name="William W."/>
        </authorList>
    </citation>
    <scope>NUCLEOTIDE SEQUENCE</scope>
</reference>
<proteinExistence type="predicted"/>
<name>A0A3P6B6Q3_BRACM</name>
<gene>
    <name evidence="2" type="ORF">BRAA07T29268Z</name>
    <name evidence="1" type="ORF">BRAPAZ1V2_A07P17090.2</name>
</gene>
<sequence>MIIEKMRVNLSSINIKEREEKLAQILKDRLNKTLKCSIRCGNVVTQSDIYVYV</sequence>
<protein>
    <submittedName>
        <fullName evidence="1">Uncharacterized protein</fullName>
    </submittedName>
</protein>
<evidence type="ECO:0000313" key="1">
    <source>
        <dbReference type="EMBL" id="CAG7902065.1"/>
    </source>
</evidence>
<evidence type="ECO:0000313" key="2">
    <source>
        <dbReference type="EMBL" id="VDC97925.1"/>
    </source>
</evidence>